<comment type="caution">
    <text evidence="2">The sequence shown here is derived from an EMBL/GenBank/DDBJ whole genome shotgun (WGS) entry which is preliminary data.</text>
</comment>
<dbReference type="PANTHER" id="PTHR33165:SF30">
    <property type="entry name" value="DUF295 DOMAIN-CONTAINING PROTEIN"/>
    <property type="match status" value="1"/>
</dbReference>
<reference evidence="2" key="2">
    <citation type="submission" date="2020-10" db="EMBL/GenBank/DDBJ databases">
        <authorList>
            <person name="Cooper E.A."/>
            <person name="Brenton Z.W."/>
            <person name="Flinn B.S."/>
            <person name="Jenkins J."/>
            <person name="Shu S."/>
            <person name="Flowers D."/>
            <person name="Luo F."/>
            <person name="Wang Y."/>
            <person name="Xia P."/>
            <person name="Barry K."/>
            <person name="Daum C."/>
            <person name="Lipzen A."/>
            <person name="Yoshinaga Y."/>
            <person name="Schmutz J."/>
            <person name="Saski C."/>
            <person name="Vermerris W."/>
            <person name="Kresovich S."/>
        </authorList>
    </citation>
    <scope>NUCLEOTIDE SEQUENCE</scope>
</reference>
<dbReference type="PANTHER" id="PTHR33165">
    <property type="entry name" value="F-BOX DOMAIN CONTAINING PROTEIN-LIKE-RELATED"/>
    <property type="match status" value="1"/>
</dbReference>
<sequence length="432" mass="47964">MPCTLSTQKRAPSCPSDITIKLAERLVADNDIDSYLAFRVVCHNWRTETNDKPRKVDDHTDPTRFQPTKWALLDKQDDHIMFVDVNAGRFLHMSIPILHSYLLVGTTSGGLVLLGEKEEPHQTCLLNPFTGAIAHFKVRAPAEGVMTVAVTTKPLMVFISLEDGDIIWADQSSEHFKRFNRLESDKPTPIVAFNGDVYASDPHGAIFTSTVDDVPDGKKCCSAAIIYMRATIPSHNNNASPEALAGGGGRYYLVQYGGDLLLVTRPLDGVADEPLVRRVDTEQNVLEPVSSIGSHAIFVSHVRCISIDANKFQGIKGGCIHFVEPVILAQDDYAPSTITTYQVAPGPQAGLIMFEQGILEGCFRPLTIAQVFADYCRSVHYHEPYQMIFSDWDWDFSDSESDETSYYGSDYEAALWELEEAAEFLGINYEAE</sequence>
<evidence type="ECO:0000313" key="3">
    <source>
        <dbReference type="Proteomes" id="UP000807115"/>
    </source>
</evidence>
<evidence type="ECO:0000259" key="1">
    <source>
        <dbReference type="Pfam" id="PF03478"/>
    </source>
</evidence>
<proteinExistence type="predicted"/>
<gene>
    <name evidence="2" type="ORF">BDA96_02G067000</name>
</gene>
<protein>
    <recommendedName>
        <fullName evidence="1">KIB1-4 beta-propeller domain-containing protein</fullName>
    </recommendedName>
</protein>
<dbReference type="Pfam" id="PF03478">
    <property type="entry name" value="Beta-prop_KIB1-4"/>
    <property type="match status" value="1"/>
</dbReference>
<organism evidence="2 3">
    <name type="scientific">Sorghum bicolor</name>
    <name type="common">Sorghum</name>
    <name type="synonym">Sorghum vulgare</name>
    <dbReference type="NCBI Taxonomy" id="4558"/>
    <lineage>
        <taxon>Eukaryota</taxon>
        <taxon>Viridiplantae</taxon>
        <taxon>Streptophyta</taxon>
        <taxon>Embryophyta</taxon>
        <taxon>Tracheophyta</taxon>
        <taxon>Spermatophyta</taxon>
        <taxon>Magnoliopsida</taxon>
        <taxon>Liliopsida</taxon>
        <taxon>Poales</taxon>
        <taxon>Poaceae</taxon>
        <taxon>PACMAD clade</taxon>
        <taxon>Panicoideae</taxon>
        <taxon>Andropogonodae</taxon>
        <taxon>Andropogoneae</taxon>
        <taxon>Sorghinae</taxon>
        <taxon>Sorghum</taxon>
    </lineage>
</organism>
<reference evidence="2" key="1">
    <citation type="journal article" date="2019" name="BMC Genomics">
        <title>A new reference genome for Sorghum bicolor reveals high levels of sequence similarity between sweet and grain genotypes: implications for the genetics of sugar metabolism.</title>
        <authorList>
            <person name="Cooper E.A."/>
            <person name="Brenton Z.W."/>
            <person name="Flinn B.S."/>
            <person name="Jenkins J."/>
            <person name="Shu S."/>
            <person name="Flowers D."/>
            <person name="Luo F."/>
            <person name="Wang Y."/>
            <person name="Xia P."/>
            <person name="Barry K."/>
            <person name="Daum C."/>
            <person name="Lipzen A."/>
            <person name="Yoshinaga Y."/>
            <person name="Schmutz J."/>
            <person name="Saski C."/>
            <person name="Vermerris W."/>
            <person name="Kresovich S."/>
        </authorList>
    </citation>
    <scope>NUCLEOTIDE SEQUENCE</scope>
</reference>
<dbReference type="EMBL" id="CM027681">
    <property type="protein sequence ID" value="KAG0542021.1"/>
    <property type="molecule type" value="Genomic_DNA"/>
</dbReference>
<feature type="domain" description="KIB1-4 beta-propeller" evidence="1">
    <location>
        <begin position="87"/>
        <end position="329"/>
    </location>
</feature>
<evidence type="ECO:0000313" key="2">
    <source>
        <dbReference type="EMBL" id="KAG0542021.1"/>
    </source>
</evidence>
<dbReference type="Proteomes" id="UP000807115">
    <property type="component" value="Chromosome 2"/>
</dbReference>
<name>A0A921UUF5_SORBI</name>
<dbReference type="AlphaFoldDB" id="A0A921UUF5"/>
<dbReference type="InterPro" id="IPR005174">
    <property type="entry name" value="KIB1-4_b-propeller"/>
</dbReference>
<accession>A0A921UUF5</accession>